<name>A0ABS0KK23_PSENT</name>
<evidence type="ECO:0008006" key="3">
    <source>
        <dbReference type="Google" id="ProtNLM"/>
    </source>
</evidence>
<sequence>MQVISCAAVDLVALGKNSECILMGIHVRISDIDVRAEEMLNAISDTSWIDGFGAVKKIAFQARAKRTVAKLVELIKSRSSSSLSTDFGEYLVSDSAQCVLDSSCSHTKVPLAELLKEKVSGNPGFDFHTESQTGFIAFGEAKYSGKRSPYTKALEQIIDFIGLEKDSAELDLLENFVSAEAVQRYIEGHKAYVAAFSINSDDPAGVLTSAISHAFTDKLLGYRELYLIGVEIDAG</sequence>
<proteinExistence type="predicted"/>
<gene>
    <name evidence="1" type="ORF">I5I61_13175</name>
</gene>
<evidence type="ECO:0000313" key="1">
    <source>
        <dbReference type="EMBL" id="MBG6288400.1"/>
    </source>
</evidence>
<dbReference type="Proteomes" id="UP000608450">
    <property type="component" value="Unassembled WGS sequence"/>
</dbReference>
<organism evidence="1 2">
    <name type="scientific">Pseudomonas nitroreducens</name>
    <dbReference type="NCBI Taxonomy" id="46680"/>
    <lineage>
        <taxon>Bacteria</taxon>
        <taxon>Pseudomonadati</taxon>
        <taxon>Pseudomonadota</taxon>
        <taxon>Gammaproteobacteria</taxon>
        <taxon>Pseudomonadales</taxon>
        <taxon>Pseudomonadaceae</taxon>
        <taxon>Pseudomonas</taxon>
    </lineage>
</organism>
<accession>A0ABS0KK23</accession>
<dbReference type="EMBL" id="JADTFC010000028">
    <property type="protein sequence ID" value="MBG6288400.1"/>
    <property type="molecule type" value="Genomic_DNA"/>
</dbReference>
<reference evidence="1 2" key="1">
    <citation type="submission" date="2020-11" db="EMBL/GenBank/DDBJ databases">
        <title>Enhanced detection system for hospital associated transmission using whole genome sequencing surveillance.</title>
        <authorList>
            <person name="Harrison L.H."/>
            <person name="Van Tyne D."/>
            <person name="Marsh J.W."/>
            <person name="Griffith M.P."/>
            <person name="Snyder D.J."/>
            <person name="Cooper V.S."/>
            <person name="Mustapha M."/>
        </authorList>
    </citation>
    <scope>NUCLEOTIDE SEQUENCE [LARGE SCALE GENOMIC DNA]</scope>
    <source>
        <strain evidence="1 2">PSA00705</strain>
    </source>
</reference>
<protein>
    <recommendedName>
        <fullName evidence="3">DUF1837 domain-containing protein</fullName>
    </recommendedName>
</protein>
<keyword evidence="2" id="KW-1185">Reference proteome</keyword>
<comment type="caution">
    <text evidence="1">The sequence shown here is derived from an EMBL/GenBank/DDBJ whole genome shotgun (WGS) entry which is preliminary data.</text>
</comment>
<evidence type="ECO:0000313" key="2">
    <source>
        <dbReference type="Proteomes" id="UP000608450"/>
    </source>
</evidence>
<dbReference type="RefSeq" id="WP_196912759.1">
    <property type="nucleotide sequence ID" value="NZ_JADTFC010000028.1"/>
</dbReference>